<protein>
    <submittedName>
        <fullName evidence="6">DNA-binding MarR family transcriptional regulator</fullName>
    </submittedName>
</protein>
<accession>A0A328XMN9</accession>
<evidence type="ECO:0000259" key="5">
    <source>
        <dbReference type="PROSITE" id="PS50995"/>
    </source>
</evidence>
<evidence type="ECO:0000256" key="4">
    <source>
        <dbReference type="SAM" id="MobiDB-lite"/>
    </source>
</evidence>
<dbReference type="RefSeq" id="WP_112056493.1">
    <property type="nucleotide sequence ID" value="NZ_QLSX01000018.1"/>
</dbReference>
<proteinExistence type="predicted"/>
<feature type="domain" description="HTH marR-type" evidence="5">
    <location>
        <begin position="45"/>
        <end position="178"/>
    </location>
</feature>
<dbReference type="PROSITE" id="PS50995">
    <property type="entry name" value="HTH_MARR_2"/>
    <property type="match status" value="1"/>
</dbReference>
<dbReference type="SMART" id="SM00347">
    <property type="entry name" value="HTH_MARR"/>
    <property type="match status" value="1"/>
</dbReference>
<keyword evidence="1" id="KW-0805">Transcription regulation</keyword>
<reference evidence="6 7" key="1">
    <citation type="submission" date="2018-06" db="EMBL/GenBank/DDBJ databases">
        <title>Comparative analysis of microorganisms from saline springs in Andes Mountain Range, Colombia.</title>
        <authorList>
            <person name="Rubin E."/>
        </authorList>
    </citation>
    <scope>NUCLEOTIDE SEQUENCE [LARGE SCALE GENOMIC DNA]</scope>
    <source>
        <strain evidence="6 7">USBA-857</strain>
    </source>
</reference>
<dbReference type="SUPFAM" id="SSF46785">
    <property type="entry name" value="Winged helix' DNA-binding domain"/>
    <property type="match status" value="1"/>
</dbReference>
<dbReference type="InterPro" id="IPR000835">
    <property type="entry name" value="HTH_MarR-typ"/>
</dbReference>
<evidence type="ECO:0000256" key="3">
    <source>
        <dbReference type="ARBA" id="ARBA00023163"/>
    </source>
</evidence>
<dbReference type="PRINTS" id="PR00598">
    <property type="entry name" value="HTHMARR"/>
</dbReference>
<dbReference type="PANTHER" id="PTHR35790">
    <property type="entry name" value="HTH-TYPE TRANSCRIPTIONAL REGULATOR PCHR"/>
    <property type="match status" value="1"/>
</dbReference>
<evidence type="ECO:0000313" key="6">
    <source>
        <dbReference type="EMBL" id="RAR56994.1"/>
    </source>
</evidence>
<dbReference type="PANTHER" id="PTHR35790:SF4">
    <property type="entry name" value="HTH-TYPE TRANSCRIPTIONAL REGULATOR PCHR"/>
    <property type="match status" value="1"/>
</dbReference>
<feature type="region of interest" description="Disordered" evidence="4">
    <location>
        <begin position="1"/>
        <end position="40"/>
    </location>
</feature>
<evidence type="ECO:0000256" key="1">
    <source>
        <dbReference type="ARBA" id="ARBA00023015"/>
    </source>
</evidence>
<dbReference type="Pfam" id="PF12802">
    <property type="entry name" value="MarR_2"/>
    <property type="match status" value="1"/>
</dbReference>
<comment type="caution">
    <text evidence="6">The sequence shown here is derived from an EMBL/GenBank/DDBJ whole genome shotgun (WGS) entry which is preliminary data.</text>
</comment>
<sequence>MPSRSHNPKLPDSTPDGSASDGSVSDGSVSDVSAPRDERPELDLGQFLPYRLNSLADRISQALSRIYGERFGITIAEWRVLAWLSHREELTAKQIGEHTRMDKAKVSRAIQALESRALIRRTQSAQDQRVHYLHLTQEGEALLSELIPQARAWEAELLATLSSGEYRDLLNTMSKLERQLTRLER</sequence>
<dbReference type="EMBL" id="QLSX01000018">
    <property type="protein sequence ID" value="RAR56994.1"/>
    <property type="molecule type" value="Genomic_DNA"/>
</dbReference>
<dbReference type="GO" id="GO:0003677">
    <property type="term" value="F:DNA binding"/>
    <property type="evidence" value="ECO:0007669"/>
    <property type="project" value="UniProtKB-KW"/>
</dbReference>
<evidence type="ECO:0000313" key="7">
    <source>
        <dbReference type="Proteomes" id="UP000249700"/>
    </source>
</evidence>
<dbReference type="InterPro" id="IPR036390">
    <property type="entry name" value="WH_DNA-bd_sf"/>
</dbReference>
<keyword evidence="2 6" id="KW-0238">DNA-binding</keyword>
<dbReference type="OrthoDB" id="8906692at2"/>
<dbReference type="Gene3D" id="1.10.10.10">
    <property type="entry name" value="Winged helix-like DNA-binding domain superfamily/Winged helix DNA-binding domain"/>
    <property type="match status" value="1"/>
</dbReference>
<evidence type="ECO:0000256" key="2">
    <source>
        <dbReference type="ARBA" id="ARBA00023125"/>
    </source>
</evidence>
<gene>
    <name evidence="6" type="ORF">BCL93_1183</name>
</gene>
<dbReference type="InterPro" id="IPR052067">
    <property type="entry name" value="Metal_resp_HTH_trans_reg"/>
</dbReference>
<dbReference type="InterPro" id="IPR036388">
    <property type="entry name" value="WH-like_DNA-bd_sf"/>
</dbReference>
<name>A0A328XMN9_9GAMM</name>
<feature type="compositionally biased region" description="Low complexity" evidence="4">
    <location>
        <begin position="16"/>
        <end position="33"/>
    </location>
</feature>
<dbReference type="GO" id="GO:0003700">
    <property type="term" value="F:DNA-binding transcription factor activity"/>
    <property type="evidence" value="ECO:0007669"/>
    <property type="project" value="InterPro"/>
</dbReference>
<organism evidence="6 7">
    <name type="scientific">Onishia taeanensis</name>
    <dbReference type="NCBI Taxonomy" id="284577"/>
    <lineage>
        <taxon>Bacteria</taxon>
        <taxon>Pseudomonadati</taxon>
        <taxon>Pseudomonadota</taxon>
        <taxon>Gammaproteobacteria</taxon>
        <taxon>Oceanospirillales</taxon>
        <taxon>Halomonadaceae</taxon>
        <taxon>Onishia</taxon>
    </lineage>
</organism>
<dbReference type="Proteomes" id="UP000249700">
    <property type="component" value="Unassembled WGS sequence"/>
</dbReference>
<dbReference type="AlphaFoldDB" id="A0A328XMN9"/>
<keyword evidence="3" id="KW-0804">Transcription</keyword>